<reference evidence="1 2" key="1">
    <citation type="submission" date="2020-06" db="EMBL/GenBank/DDBJ databases">
        <title>Actinokineospora xiongansis sp. nov., isolated from soil of Baiyangdian.</title>
        <authorList>
            <person name="Zhang X."/>
        </authorList>
    </citation>
    <scope>NUCLEOTIDE SEQUENCE [LARGE SCALE GENOMIC DNA]</scope>
    <source>
        <strain evidence="1 2">HBU206404</strain>
    </source>
</reference>
<sequence length="91" mass="10015">MGSPTVHVRFAIEPMVSAGGYAVCEFVDGLPTRQVTVVGDRLVTSLDGEEDPDTGPTLTELALDDGWRTEEPELVEIEAAEFERLWERATH</sequence>
<dbReference type="EMBL" id="JABVED010000007">
    <property type="protein sequence ID" value="MBC6448238.1"/>
    <property type="molecule type" value="Genomic_DNA"/>
</dbReference>
<comment type="caution">
    <text evidence="1">The sequence shown here is derived from an EMBL/GenBank/DDBJ whole genome shotgun (WGS) entry which is preliminary data.</text>
</comment>
<accession>A0ABR7L6U5</accession>
<keyword evidence="2" id="KW-1185">Reference proteome</keyword>
<dbReference type="RefSeq" id="WP_187220740.1">
    <property type="nucleotide sequence ID" value="NZ_JABVED010000007.1"/>
</dbReference>
<organism evidence="1 2">
    <name type="scientific">Actinokineospora xionganensis</name>
    <dbReference type="NCBI Taxonomy" id="2684470"/>
    <lineage>
        <taxon>Bacteria</taxon>
        <taxon>Bacillati</taxon>
        <taxon>Actinomycetota</taxon>
        <taxon>Actinomycetes</taxon>
        <taxon>Pseudonocardiales</taxon>
        <taxon>Pseudonocardiaceae</taxon>
        <taxon>Actinokineospora</taxon>
    </lineage>
</organism>
<evidence type="ECO:0000313" key="2">
    <source>
        <dbReference type="Proteomes" id="UP000734823"/>
    </source>
</evidence>
<name>A0ABR7L6U5_9PSEU</name>
<dbReference type="Proteomes" id="UP000734823">
    <property type="component" value="Unassembled WGS sequence"/>
</dbReference>
<evidence type="ECO:0000313" key="1">
    <source>
        <dbReference type="EMBL" id="MBC6448238.1"/>
    </source>
</evidence>
<proteinExistence type="predicted"/>
<gene>
    <name evidence="1" type="ORF">GPZ80_13785</name>
</gene>
<protein>
    <submittedName>
        <fullName evidence="1">Uncharacterized protein</fullName>
    </submittedName>
</protein>